<accession>A0A2P9AV86</accession>
<evidence type="ECO:0000256" key="1">
    <source>
        <dbReference type="SAM" id="MobiDB-lite"/>
    </source>
</evidence>
<sequence length="85" mass="8978">MTPPLTAQRRLIGTGSTTSPQQDACHLCRAPAKPLQASTHEADLSLALHPNTYPGVHILLGAALLHRSRPAYCCPELPPAYAALG</sequence>
<proteinExistence type="predicted"/>
<dbReference type="AlphaFoldDB" id="A0A2P9AV86"/>
<protein>
    <submittedName>
        <fullName evidence="2">Uncharacterized protein</fullName>
    </submittedName>
</protein>
<evidence type="ECO:0000313" key="2">
    <source>
        <dbReference type="EMBL" id="SJM35111.1"/>
    </source>
</evidence>
<name>A0A2P9AV86_9HYPH</name>
<gene>
    <name evidence="2" type="ORF">BQ8482_60122</name>
</gene>
<evidence type="ECO:0000313" key="3">
    <source>
        <dbReference type="Proteomes" id="UP000245698"/>
    </source>
</evidence>
<organism evidence="2 3">
    <name type="scientific">Mesorhizobium delmotii</name>
    <dbReference type="NCBI Taxonomy" id="1631247"/>
    <lineage>
        <taxon>Bacteria</taxon>
        <taxon>Pseudomonadati</taxon>
        <taxon>Pseudomonadota</taxon>
        <taxon>Alphaproteobacteria</taxon>
        <taxon>Hyphomicrobiales</taxon>
        <taxon>Phyllobacteriaceae</taxon>
        <taxon>Mesorhizobium</taxon>
    </lineage>
</organism>
<dbReference type="Proteomes" id="UP000245698">
    <property type="component" value="Unassembled WGS sequence"/>
</dbReference>
<dbReference type="EMBL" id="FUIG01000070">
    <property type="protein sequence ID" value="SJM35111.1"/>
    <property type="molecule type" value="Genomic_DNA"/>
</dbReference>
<keyword evidence="3" id="KW-1185">Reference proteome</keyword>
<feature type="region of interest" description="Disordered" evidence="1">
    <location>
        <begin position="1"/>
        <end position="23"/>
    </location>
</feature>
<reference evidence="3" key="1">
    <citation type="submission" date="2016-12" db="EMBL/GenBank/DDBJ databases">
        <authorList>
            <person name="Brunel B."/>
        </authorList>
    </citation>
    <scope>NUCLEOTIDE SEQUENCE [LARGE SCALE GENOMIC DNA]</scope>
</reference>